<feature type="domain" description="Aminotransferase class I/classII large" evidence="5">
    <location>
        <begin position="23"/>
        <end position="357"/>
    </location>
</feature>
<accession>A0A343TL47</accession>
<dbReference type="AlphaFoldDB" id="A0A343TL47"/>
<comment type="similarity">
    <text evidence="3">Belongs to the class-I pyridoxal-phosphate-dependent aminotransferase family.</text>
</comment>
<dbReference type="InterPro" id="IPR015424">
    <property type="entry name" value="PyrdxlP-dep_Trfase"/>
</dbReference>
<proteinExistence type="inferred from homology"/>
<keyword evidence="3" id="KW-0808">Transferase</keyword>
<evidence type="ECO:0000313" key="7">
    <source>
        <dbReference type="Proteomes" id="UP000263012"/>
    </source>
</evidence>
<dbReference type="PANTHER" id="PTHR42885">
    <property type="entry name" value="HISTIDINOL-PHOSPHATE AMINOTRANSFERASE-RELATED"/>
    <property type="match status" value="1"/>
</dbReference>
<dbReference type="EMBL" id="CP025066">
    <property type="protein sequence ID" value="AUX09819.1"/>
    <property type="molecule type" value="Genomic_DNA"/>
</dbReference>
<keyword evidence="6" id="KW-0456">Lyase</keyword>
<dbReference type="OrthoDB" id="39225at2157"/>
<evidence type="ECO:0000256" key="2">
    <source>
        <dbReference type="ARBA" id="ARBA00022898"/>
    </source>
</evidence>
<gene>
    <name evidence="6" type="primary">cobD</name>
    <name evidence="6" type="ORF">AArcSl_2194</name>
</gene>
<reference evidence="7" key="1">
    <citation type="submission" date="2017-11" db="EMBL/GenBank/DDBJ databases">
        <title>Phenotypic and genomic properties of facultatively anaerobic sulfur-reducing natronoarchaea from hypersaline soda lakes.</title>
        <authorList>
            <person name="Sorokin D.Y."/>
            <person name="Kublanov I.V."/>
            <person name="Roman P."/>
            <person name="Sinninghe Damste J.S."/>
            <person name="Golyshin P.N."/>
            <person name="Rojo D."/>
            <person name="Ciordia S."/>
            <person name="Mena M.D.C."/>
            <person name="Ferrer M."/>
            <person name="Messina E."/>
            <person name="Smedile F."/>
            <person name="La Spada G."/>
            <person name="La Cono V."/>
            <person name="Yakimov M.M."/>
        </authorList>
    </citation>
    <scope>NUCLEOTIDE SEQUENCE [LARGE SCALE GENOMIC DNA]</scope>
    <source>
        <strain evidence="7">AArc-Sl</strain>
    </source>
</reference>
<dbReference type="GeneID" id="37878546"/>
<organism evidence="6 7">
    <name type="scientific">Halalkaliarchaeum desulfuricum</name>
    <dbReference type="NCBI Taxonomy" id="2055893"/>
    <lineage>
        <taxon>Archaea</taxon>
        <taxon>Methanobacteriati</taxon>
        <taxon>Methanobacteriota</taxon>
        <taxon>Stenosarchaea group</taxon>
        <taxon>Halobacteria</taxon>
        <taxon>Halobacteriales</taxon>
        <taxon>Haloferacaceae</taxon>
        <taxon>Halalkaliarchaeum</taxon>
    </lineage>
</organism>
<dbReference type="CDD" id="cd00609">
    <property type="entry name" value="AAT_like"/>
    <property type="match status" value="1"/>
</dbReference>
<evidence type="ECO:0000313" key="6">
    <source>
        <dbReference type="EMBL" id="AUX09819.1"/>
    </source>
</evidence>
<dbReference type="EC" id="2.6.1.-" evidence="3"/>
<name>A0A343TL47_9EURY</name>
<dbReference type="InterPro" id="IPR015421">
    <property type="entry name" value="PyrdxlP-dep_Trfase_major"/>
</dbReference>
<keyword evidence="3" id="KW-0032">Aminotransferase</keyword>
<dbReference type="RefSeq" id="WP_119819043.1">
    <property type="nucleotide sequence ID" value="NZ_CP025066.1"/>
</dbReference>
<keyword evidence="7" id="KW-1185">Reference proteome</keyword>
<evidence type="ECO:0000256" key="3">
    <source>
        <dbReference type="RuleBase" id="RU000481"/>
    </source>
</evidence>
<dbReference type="GO" id="GO:0030170">
    <property type="term" value="F:pyridoxal phosphate binding"/>
    <property type="evidence" value="ECO:0007669"/>
    <property type="project" value="InterPro"/>
</dbReference>
<evidence type="ECO:0000256" key="1">
    <source>
        <dbReference type="ARBA" id="ARBA00001933"/>
    </source>
</evidence>
<dbReference type="GO" id="GO:0016829">
    <property type="term" value="F:lyase activity"/>
    <property type="evidence" value="ECO:0007669"/>
    <property type="project" value="UniProtKB-KW"/>
</dbReference>
<dbReference type="InterPro" id="IPR004838">
    <property type="entry name" value="NHTrfase_class1_PyrdxlP-BS"/>
</dbReference>
<feature type="compositionally biased region" description="Polar residues" evidence="4">
    <location>
        <begin position="26"/>
        <end position="36"/>
    </location>
</feature>
<dbReference type="InterPro" id="IPR004839">
    <property type="entry name" value="Aminotransferase_I/II_large"/>
</dbReference>
<comment type="cofactor">
    <cofactor evidence="1 3">
        <name>pyridoxal 5'-phosphate</name>
        <dbReference type="ChEBI" id="CHEBI:597326"/>
    </cofactor>
</comment>
<dbReference type="PROSITE" id="PS00105">
    <property type="entry name" value="AA_TRANSFER_CLASS_1"/>
    <property type="match status" value="1"/>
</dbReference>
<dbReference type="InterPro" id="IPR015422">
    <property type="entry name" value="PyrdxlP-dep_Trfase_small"/>
</dbReference>
<evidence type="ECO:0000259" key="5">
    <source>
        <dbReference type="Pfam" id="PF00155"/>
    </source>
</evidence>
<dbReference type="Gene3D" id="3.90.1150.10">
    <property type="entry name" value="Aspartate Aminotransferase, domain 1"/>
    <property type="match status" value="1"/>
</dbReference>
<feature type="region of interest" description="Disordered" evidence="4">
    <location>
        <begin position="1"/>
        <end position="36"/>
    </location>
</feature>
<dbReference type="GO" id="GO:0008483">
    <property type="term" value="F:transaminase activity"/>
    <property type="evidence" value="ECO:0007669"/>
    <property type="project" value="UniProtKB-KW"/>
</dbReference>
<sequence>MDPHSIDGVERAIHGGTERDDLLDFSANTNPRSPTGTRKIYEAAFDDARRYPDDGYDAFRRAAAGFLDRSHADRDIESDDASPDGIDPANVVVTPGGLAAIRLAVSVSVSPGDDALVPAPSFAEYEREVRLQGGTPTFLEQDELLETDPEPYALAVVCTPNNPTGELPDPARLREFARRCRYAGTLLLVDEAFLGFLDSPSLAGTEGVVVARSLTKLFGLPGIRVGYAVATARLGGRIETARRPWNLSTPAARVGTHCLTADLRGDPFVEETRESVESERERIWSRLSTAFHTVSPPPSEPAAPYVLFDVSPSGRTVDEVVETARDRGVAVRDARSFRGLDSHVRVAIKGPDANDRMLEALDV</sequence>
<dbReference type="PANTHER" id="PTHR42885:SF1">
    <property type="entry name" value="THREONINE-PHOSPHATE DECARBOXYLASE"/>
    <property type="match status" value="1"/>
</dbReference>
<keyword evidence="2" id="KW-0663">Pyridoxal phosphate</keyword>
<dbReference type="SUPFAM" id="SSF53383">
    <property type="entry name" value="PLP-dependent transferases"/>
    <property type="match status" value="1"/>
</dbReference>
<feature type="compositionally biased region" description="Basic and acidic residues" evidence="4">
    <location>
        <begin position="1"/>
        <end position="22"/>
    </location>
</feature>
<dbReference type="Pfam" id="PF00155">
    <property type="entry name" value="Aminotran_1_2"/>
    <property type="match status" value="1"/>
</dbReference>
<evidence type="ECO:0000256" key="4">
    <source>
        <dbReference type="SAM" id="MobiDB-lite"/>
    </source>
</evidence>
<dbReference type="KEGG" id="hdf:AArcSl_2194"/>
<dbReference type="Gene3D" id="3.40.640.10">
    <property type="entry name" value="Type I PLP-dependent aspartate aminotransferase-like (Major domain)"/>
    <property type="match status" value="1"/>
</dbReference>
<protein>
    <recommendedName>
        <fullName evidence="3">Aminotransferase</fullName>
        <ecNumber evidence="3">2.6.1.-</ecNumber>
    </recommendedName>
</protein>
<dbReference type="Proteomes" id="UP000263012">
    <property type="component" value="Chromosome"/>
</dbReference>